<protein>
    <recommendedName>
        <fullName evidence="16">Meiotically up-regulated gene 190 protein</fullName>
    </recommendedName>
</protein>
<feature type="region of interest" description="Disordered" evidence="11">
    <location>
        <begin position="1006"/>
        <end position="1027"/>
    </location>
</feature>
<dbReference type="AlphaFoldDB" id="A0A9W8TDM2"/>
<feature type="region of interest" description="Disordered" evidence="11">
    <location>
        <begin position="559"/>
        <end position="588"/>
    </location>
</feature>
<comment type="subcellular location">
    <subcellularLocation>
        <location evidence="1">Endoplasmic reticulum membrane</location>
    </subcellularLocation>
</comment>
<evidence type="ECO:0000256" key="11">
    <source>
        <dbReference type="SAM" id="MobiDB-lite"/>
    </source>
</evidence>
<dbReference type="OrthoDB" id="419768at2759"/>
<gene>
    <name evidence="14" type="ORF">NLJ89_g1313</name>
</gene>
<evidence type="ECO:0000313" key="14">
    <source>
        <dbReference type="EMBL" id="KAJ3516134.1"/>
    </source>
</evidence>
<keyword evidence="3" id="KW-0597">Phosphoprotein</keyword>
<comment type="caution">
    <text evidence="14">The sequence shown here is derived from an EMBL/GenBank/DDBJ whole genome shotgun (WGS) entry which is preliminary data.</text>
</comment>
<keyword evidence="15" id="KW-1185">Reference proteome</keyword>
<feature type="region of interest" description="Disordered" evidence="11">
    <location>
        <begin position="1"/>
        <end position="25"/>
    </location>
</feature>
<name>A0A9W8TDM2_9AGAR</name>
<sequence length="1027" mass="113689">MSDPNEPGQKDHGKNEREVTDPITHLPLTIHDIDDVELERIPPAPPDAEVKNIRELRGADTAEETNRHHWGMEDVIWEALEGNWWEDPIGDQRLARIQTSAVAAAAAASGGLSPVACCLFGFGVGAAALLFGAFQRPPVTNTAAKGGSSPRKSSCHFAAVCAEIFIPESAQWLNSLLNSLWPIVNPSLFTRVADMLEDSMQATLPKMVDGVRVADIGQGSQSICILGIRRLDAGSAAQDVDGMKAEEGDFINMEVGLEYRAKETTAAGIRNRSGNAHLLMEFLVTGGITMPVWVDLTSLLTTVRVRFQFTPNPPFLSLMTLTLLGMPEITMNCNPLTEGFLNVMDVPGLSSWIQSSVDMALEEYIAPRSQTLDLKTLLMGRPKMDTDAVGVIIITIRRAEGLRSGDGGKFFKSAEGKKGDVYVTIGWSKWGKPLWSTRIISSAIPIWEETAALLVGPAELNAQENLKLQVWDSDRFTADDLLGNVELPLQLLMTSDNMKNKMIARSDGLLNEKGEELPGVIHWECGYFSKTIFEQHLEHKHQDAQEIRAKIEQEAEDKLREAKARDWHAEDGEVEQQKKEDLKEKSDEIVARSKPTAEWPSGILSVRIEQITGLEVDKVRQNGVGEDVEGDEEGDLPSAYCTIIINHQRVYKTRTKMKSNNPFYAAGTEKFIRDWRTTDVIISVRDNRVHELNPVIGVVVLPLRDVFKHNSQFTDSLPLVGGIGYGLMRLSLTFRSVQLQLPKQLLGWDVGTLEIQPQAKASSELPQEYFSDRLVMCTLYSKGKMVPNPDGDGGSGGGWTAKHDKPIRLVVKKRYASCLLIKFRKHAVGPDLTPAFCTLWLKDIPDDEEVTVSLPVRKNADSVLSHSRQNASMDIGEKVGTLELRVRLWPGLSGYHKYLADHDTNMADVMEVLDHAEGSRDRSKELLEDEVEESDTSSSSSLSSDDEERKMLNGGSAKGSTIAAQLNDLGKRKGELHRKHRGLMQWKATRNVAWIGRGVEKKAGNITGKVKSSFQHHDKEPAIEKEA</sequence>
<reference evidence="14" key="1">
    <citation type="submission" date="2022-07" db="EMBL/GenBank/DDBJ databases">
        <title>Genome Sequence of Agrocybe chaxingu.</title>
        <authorList>
            <person name="Buettner E."/>
        </authorList>
    </citation>
    <scope>NUCLEOTIDE SEQUENCE</scope>
    <source>
        <strain evidence="14">MP-N11</strain>
    </source>
</reference>
<keyword evidence="10" id="KW-0472">Membrane</keyword>
<dbReference type="GO" id="GO:0005789">
    <property type="term" value="C:endoplasmic reticulum membrane"/>
    <property type="evidence" value="ECO:0007669"/>
    <property type="project" value="UniProtKB-SubCell"/>
</dbReference>
<evidence type="ECO:0000256" key="2">
    <source>
        <dbReference type="ARBA" id="ARBA00022448"/>
    </source>
</evidence>
<dbReference type="InterPro" id="IPR031468">
    <property type="entry name" value="SMP_LBD"/>
</dbReference>
<dbReference type="GO" id="GO:0061817">
    <property type="term" value="P:endoplasmic reticulum-plasma membrane tethering"/>
    <property type="evidence" value="ECO:0007669"/>
    <property type="project" value="InterPro"/>
</dbReference>
<dbReference type="SMART" id="SM00239">
    <property type="entry name" value="C2"/>
    <property type="match status" value="2"/>
</dbReference>
<dbReference type="InterPro" id="IPR057349">
    <property type="entry name" value="C2_Mug190_3rd"/>
</dbReference>
<keyword evidence="9" id="KW-0446">Lipid-binding</keyword>
<evidence type="ECO:0000256" key="10">
    <source>
        <dbReference type="ARBA" id="ARBA00023136"/>
    </source>
</evidence>
<dbReference type="PANTHER" id="PTHR47348:SF2">
    <property type="entry name" value="MEIOTICALLY UP-REGULATED 190 PROTEIN"/>
    <property type="match status" value="1"/>
</dbReference>
<evidence type="ECO:0000259" key="12">
    <source>
        <dbReference type="PROSITE" id="PS50004"/>
    </source>
</evidence>
<dbReference type="CDD" id="cd04052">
    <property type="entry name" value="C2B_Tricalbin-like"/>
    <property type="match status" value="1"/>
</dbReference>
<dbReference type="Proteomes" id="UP001148786">
    <property type="component" value="Unassembled WGS sequence"/>
</dbReference>
<evidence type="ECO:0000313" key="15">
    <source>
        <dbReference type="Proteomes" id="UP001148786"/>
    </source>
</evidence>
<keyword evidence="6" id="KW-0256">Endoplasmic reticulum</keyword>
<dbReference type="PANTHER" id="PTHR47348">
    <property type="entry name" value="MEIOTICALLY UP-REGULATED GENE 190 PROTEIN"/>
    <property type="match status" value="1"/>
</dbReference>
<feature type="region of interest" description="Disordered" evidence="11">
    <location>
        <begin position="917"/>
        <end position="961"/>
    </location>
</feature>
<evidence type="ECO:0000256" key="4">
    <source>
        <dbReference type="ARBA" id="ARBA00022692"/>
    </source>
</evidence>
<proteinExistence type="predicted"/>
<dbReference type="PROSITE" id="PS50004">
    <property type="entry name" value="C2"/>
    <property type="match status" value="2"/>
</dbReference>
<evidence type="ECO:0000256" key="3">
    <source>
        <dbReference type="ARBA" id="ARBA00022553"/>
    </source>
</evidence>
<dbReference type="InterPro" id="IPR000008">
    <property type="entry name" value="C2_dom"/>
</dbReference>
<dbReference type="CDD" id="cd21676">
    <property type="entry name" value="SMP_Mug190"/>
    <property type="match status" value="1"/>
</dbReference>
<dbReference type="Pfam" id="PF25331">
    <property type="entry name" value="C2_Mug190_3rd"/>
    <property type="match status" value="1"/>
</dbReference>
<dbReference type="PROSITE" id="PS51847">
    <property type="entry name" value="SMP"/>
    <property type="match status" value="1"/>
</dbReference>
<dbReference type="Gene3D" id="2.60.40.150">
    <property type="entry name" value="C2 domain"/>
    <property type="match status" value="2"/>
</dbReference>
<keyword evidence="7" id="KW-1133">Transmembrane helix</keyword>
<keyword evidence="8" id="KW-0445">Lipid transport</keyword>
<dbReference type="InterPro" id="IPR037765">
    <property type="entry name" value="C2B_Tricalbin"/>
</dbReference>
<evidence type="ECO:0000259" key="13">
    <source>
        <dbReference type="PROSITE" id="PS51847"/>
    </source>
</evidence>
<feature type="domain" description="SMP-LTD" evidence="13">
    <location>
        <begin position="166"/>
        <end position="375"/>
    </location>
</feature>
<dbReference type="InterPro" id="IPR035892">
    <property type="entry name" value="C2_domain_sf"/>
</dbReference>
<feature type="compositionally biased region" description="Basic and acidic residues" evidence="11">
    <location>
        <begin position="8"/>
        <end position="20"/>
    </location>
</feature>
<evidence type="ECO:0008006" key="16">
    <source>
        <dbReference type="Google" id="ProtNLM"/>
    </source>
</evidence>
<organism evidence="14 15">
    <name type="scientific">Agrocybe chaxingu</name>
    <dbReference type="NCBI Taxonomy" id="84603"/>
    <lineage>
        <taxon>Eukaryota</taxon>
        <taxon>Fungi</taxon>
        <taxon>Dikarya</taxon>
        <taxon>Basidiomycota</taxon>
        <taxon>Agaricomycotina</taxon>
        <taxon>Agaricomycetes</taxon>
        <taxon>Agaricomycetidae</taxon>
        <taxon>Agaricales</taxon>
        <taxon>Agaricineae</taxon>
        <taxon>Strophariaceae</taxon>
        <taxon>Agrocybe</taxon>
    </lineage>
</organism>
<evidence type="ECO:0000256" key="1">
    <source>
        <dbReference type="ARBA" id="ARBA00004586"/>
    </source>
</evidence>
<evidence type="ECO:0000256" key="9">
    <source>
        <dbReference type="ARBA" id="ARBA00023121"/>
    </source>
</evidence>
<dbReference type="GO" id="GO:0006869">
    <property type="term" value="P:lipid transport"/>
    <property type="evidence" value="ECO:0007669"/>
    <property type="project" value="UniProtKB-KW"/>
</dbReference>
<evidence type="ECO:0000256" key="8">
    <source>
        <dbReference type="ARBA" id="ARBA00023055"/>
    </source>
</evidence>
<dbReference type="EMBL" id="JANKHO010000066">
    <property type="protein sequence ID" value="KAJ3516134.1"/>
    <property type="molecule type" value="Genomic_DNA"/>
</dbReference>
<evidence type="ECO:0000256" key="7">
    <source>
        <dbReference type="ARBA" id="ARBA00022989"/>
    </source>
</evidence>
<keyword evidence="2" id="KW-0813">Transport</keyword>
<feature type="compositionally biased region" description="Basic and acidic residues" evidence="11">
    <location>
        <begin position="1015"/>
        <end position="1027"/>
    </location>
</feature>
<dbReference type="Pfam" id="PF00168">
    <property type="entry name" value="C2"/>
    <property type="match status" value="2"/>
</dbReference>
<accession>A0A9W8TDM2</accession>
<feature type="domain" description="C2" evidence="12">
    <location>
        <begin position="585"/>
        <end position="717"/>
    </location>
</feature>
<dbReference type="Pfam" id="PF25669">
    <property type="entry name" value="SMP_MUG190-like"/>
    <property type="match status" value="1"/>
</dbReference>
<feature type="domain" description="C2" evidence="12">
    <location>
        <begin position="378"/>
        <end position="502"/>
    </location>
</feature>
<keyword evidence="4" id="KW-0812">Transmembrane</keyword>
<evidence type="ECO:0000256" key="6">
    <source>
        <dbReference type="ARBA" id="ARBA00022824"/>
    </source>
</evidence>
<dbReference type="GO" id="GO:0008289">
    <property type="term" value="F:lipid binding"/>
    <property type="evidence" value="ECO:0007669"/>
    <property type="project" value="UniProtKB-KW"/>
</dbReference>
<keyword evidence="5" id="KW-0677">Repeat</keyword>
<dbReference type="SUPFAM" id="SSF49562">
    <property type="entry name" value="C2 domain (Calcium/lipid-binding domain, CaLB)"/>
    <property type="match status" value="2"/>
</dbReference>
<evidence type="ECO:0000256" key="5">
    <source>
        <dbReference type="ARBA" id="ARBA00022737"/>
    </source>
</evidence>
<feature type="compositionally biased region" description="Basic and acidic residues" evidence="11">
    <location>
        <begin position="917"/>
        <end position="926"/>
    </location>
</feature>